<feature type="domain" description="Protein kinase" evidence="2">
    <location>
        <begin position="31"/>
        <end position="305"/>
    </location>
</feature>
<dbReference type="Gene3D" id="3.30.200.20">
    <property type="entry name" value="Phosphorylase Kinase, domain 1"/>
    <property type="match status" value="1"/>
</dbReference>
<keyword evidence="3" id="KW-0808">Transferase</keyword>
<reference evidence="3 4" key="1">
    <citation type="submission" date="2015-08" db="EMBL/GenBank/DDBJ databases">
        <authorList>
            <person name="Babu N.S."/>
            <person name="Beckwith C.J."/>
            <person name="Beseler K.G."/>
            <person name="Brison A."/>
            <person name="Carone J.V."/>
            <person name="Caskin T.P."/>
            <person name="Diamond M."/>
            <person name="Durham M.E."/>
            <person name="Foxe J.M."/>
            <person name="Go M."/>
            <person name="Henderson B.A."/>
            <person name="Jones I.B."/>
            <person name="McGettigan J.A."/>
            <person name="Micheletti S.J."/>
            <person name="Nasrallah M.E."/>
            <person name="Ortiz D."/>
            <person name="Piller C.R."/>
            <person name="Privatt S.R."/>
            <person name="Schneider S.L."/>
            <person name="Sharp S."/>
            <person name="Smith T.C."/>
            <person name="Stanton J.D."/>
            <person name="Ullery H.E."/>
            <person name="Wilson R.J."/>
            <person name="Serrano M.G."/>
            <person name="Buck G."/>
            <person name="Lee V."/>
            <person name="Wang Y."/>
            <person name="Carvalho R."/>
            <person name="Voegtly L."/>
            <person name="Shi R."/>
            <person name="Duckworth R."/>
            <person name="Johnson A."/>
            <person name="Loviza R."/>
            <person name="Walstead R."/>
            <person name="Shah Z."/>
            <person name="Kiflezghi M."/>
            <person name="Wade K."/>
            <person name="Ball S.L."/>
            <person name="Bradley K.W."/>
            <person name="Asai D.J."/>
            <person name="Bowman C.A."/>
            <person name="Russell D.A."/>
            <person name="Pope W.H."/>
            <person name="Jacobs-Sera D."/>
            <person name="Hendrix R.W."/>
            <person name="Hatfull G.F."/>
        </authorList>
    </citation>
    <scope>NUCLEOTIDE SEQUENCE [LARGE SCALE GENOMIC DNA]</scope>
    <source>
        <strain evidence="3 4">DSM 27648</strain>
    </source>
</reference>
<dbReference type="GO" id="GO:0004674">
    <property type="term" value="F:protein serine/threonine kinase activity"/>
    <property type="evidence" value="ECO:0007669"/>
    <property type="project" value="UniProtKB-KW"/>
</dbReference>
<dbReference type="PANTHER" id="PTHR44329:SF214">
    <property type="entry name" value="PROTEIN KINASE DOMAIN-CONTAINING PROTEIN"/>
    <property type="match status" value="1"/>
</dbReference>
<dbReference type="InterPro" id="IPR001245">
    <property type="entry name" value="Ser-Thr/Tyr_kinase_cat_dom"/>
</dbReference>
<dbReference type="STRING" id="1391654.AKJ09_11358"/>
<evidence type="ECO:0000259" key="2">
    <source>
        <dbReference type="PROSITE" id="PS50011"/>
    </source>
</evidence>
<proteinExistence type="predicted"/>
<keyword evidence="3" id="KW-0418">Kinase</keyword>
<dbReference type="EMBL" id="CP012333">
    <property type="protein sequence ID" value="AKV04695.1"/>
    <property type="molecule type" value="Genomic_DNA"/>
</dbReference>
<evidence type="ECO:0000313" key="3">
    <source>
        <dbReference type="EMBL" id="AKV04695.1"/>
    </source>
</evidence>
<organism evidence="3 4">
    <name type="scientific">Labilithrix luteola</name>
    <dbReference type="NCBI Taxonomy" id="1391654"/>
    <lineage>
        <taxon>Bacteria</taxon>
        <taxon>Pseudomonadati</taxon>
        <taxon>Myxococcota</taxon>
        <taxon>Polyangia</taxon>
        <taxon>Polyangiales</taxon>
        <taxon>Labilitrichaceae</taxon>
        <taxon>Labilithrix</taxon>
    </lineage>
</organism>
<dbReference type="RefSeq" id="WP_169928695.1">
    <property type="nucleotide sequence ID" value="NZ_CP012333.1"/>
</dbReference>
<feature type="compositionally biased region" description="Polar residues" evidence="1">
    <location>
        <begin position="1"/>
        <end position="16"/>
    </location>
</feature>
<evidence type="ECO:0000256" key="1">
    <source>
        <dbReference type="SAM" id="MobiDB-lite"/>
    </source>
</evidence>
<dbReference type="PROSITE" id="PS50011">
    <property type="entry name" value="PROTEIN_KINASE_DOM"/>
    <property type="match status" value="1"/>
</dbReference>
<protein>
    <submittedName>
        <fullName evidence="3">Serine/threonine protein kinase</fullName>
    </submittedName>
</protein>
<dbReference type="SUPFAM" id="SSF56112">
    <property type="entry name" value="Protein kinase-like (PK-like)"/>
    <property type="match status" value="1"/>
</dbReference>
<keyword evidence="3" id="KW-0723">Serine/threonine-protein kinase</keyword>
<feature type="region of interest" description="Disordered" evidence="1">
    <location>
        <begin position="1"/>
        <end position="24"/>
    </location>
</feature>
<dbReference type="CDD" id="cd14014">
    <property type="entry name" value="STKc_PknB_like"/>
    <property type="match status" value="1"/>
</dbReference>
<gene>
    <name evidence="3" type="ORF">AKJ09_11358</name>
</gene>
<dbReference type="GO" id="GO:0005524">
    <property type="term" value="F:ATP binding"/>
    <property type="evidence" value="ECO:0007669"/>
    <property type="project" value="InterPro"/>
</dbReference>
<sequence length="348" mass="37761">MVRSATPSPIRTSTNEEGSEDAFPLGEGRSVQLVSVLGRGSCATVHRALVSAPHGLRREVAVKLFNAAASEEAETVATRLLRAARRLAWVRHPNVVAVYEFGVWQRQPFFVTEFVSGITLQTLMDRTASRGKRMRLDLALFIATAVANALGGARRTLDHQGSALGILHLGLSPREILVSSEGEVKVEGFELSPARAASSTIRNLRAIASRLNLMAPEIALGHRGDARSDVFSLGVLLRELVVGPRFPRGISQSDAYELACQGYVETLSFAPWLPDDLVTVMERALRIAPEERYPNASVMAAELRLVASAMGVSDDRHFLRSALESEWASDAGEVTREMPQLVSAAPLD</sequence>
<dbReference type="InterPro" id="IPR051681">
    <property type="entry name" value="Ser/Thr_Kinases-Pseudokinases"/>
</dbReference>
<evidence type="ECO:0000313" key="4">
    <source>
        <dbReference type="Proteomes" id="UP000064967"/>
    </source>
</evidence>
<keyword evidence="4" id="KW-1185">Reference proteome</keyword>
<dbReference type="InterPro" id="IPR000719">
    <property type="entry name" value="Prot_kinase_dom"/>
</dbReference>
<dbReference type="Proteomes" id="UP000064967">
    <property type="component" value="Chromosome"/>
</dbReference>
<dbReference type="PANTHER" id="PTHR44329">
    <property type="entry name" value="SERINE/THREONINE-PROTEIN KINASE TNNI3K-RELATED"/>
    <property type="match status" value="1"/>
</dbReference>
<name>A0A0K1QGY3_9BACT</name>
<dbReference type="InterPro" id="IPR011009">
    <property type="entry name" value="Kinase-like_dom_sf"/>
</dbReference>
<dbReference type="AlphaFoldDB" id="A0A0K1QGY3"/>
<accession>A0A0K1QGY3</accession>
<dbReference type="Gene3D" id="1.10.510.10">
    <property type="entry name" value="Transferase(Phosphotransferase) domain 1"/>
    <property type="match status" value="1"/>
</dbReference>
<dbReference type="Pfam" id="PF07714">
    <property type="entry name" value="PK_Tyr_Ser-Thr"/>
    <property type="match status" value="1"/>
</dbReference>
<dbReference type="KEGG" id="llu:AKJ09_11358"/>